<evidence type="ECO:0000256" key="6">
    <source>
        <dbReference type="SAM" id="Coils"/>
    </source>
</evidence>
<dbReference type="Proteomes" id="UP000181981">
    <property type="component" value="Unassembled WGS sequence"/>
</dbReference>
<evidence type="ECO:0000313" key="10">
    <source>
        <dbReference type="EMBL" id="SEU05452.1"/>
    </source>
</evidence>
<organism evidence="10 12">
    <name type="scientific">Draconibacterium orientale</name>
    <dbReference type="NCBI Taxonomy" id="1168034"/>
    <lineage>
        <taxon>Bacteria</taxon>
        <taxon>Pseudomonadati</taxon>
        <taxon>Bacteroidota</taxon>
        <taxon>Bacteroidia</taxon>
        <taxon>Marinilabiliales</taxon>
        <taxon>Prolixibacteraceae</taxon>
        <taxon>Draconibacterium</taxon>
    </lineage>
</organism>
<evidence type="ECO:0000313" key="9">
    <source>
        <dbReference type="EMBL" id="AHW61312.1"/>
    </source>
</evidence>
<keyword evidence="11" id="KW-1185">Reference proteome</keyword>
<feature type="transmembrane region" description="Helical" evidence="7">
    <location>
        <begin position="335"/>
        <end position="358"/>
    </location>
</feature>
<dbReference type="HOGENOM" id="CLU_062217_1_0_10"/>
<dbReference type="InterPro" id="IPR050445">
    <property type="entry name" value="Bact_polysacc_biosynth/exp"/>
</dbReference>
<dbReference type="GO" id="GO:0005886">
    <property type="term" value="C:plasma membrane"/>
    <property type="evidence" value="ECO:0007669"/>
    <property type="project" value="UniProtKB-SubCell"/>
</dbReference>
<evidence type="ECO:0000313" key="11">
    <source>
        <dbReference type="Proteomes" id="UP000023772"/>
    </source>
</evidence>
<feature type="domain" description="Polysaccharide chain length determinant N-terminal" evidence="8">
    <location>
        <begin position="13"/>
        <end position="90"/>
    </location>
</feature>
<dbReference type="eggNOG" id="COG3206">
    <property type="taxonomic scope" value="Bacteria"/>
</dbReference>
<keyword evidence="2" id="KW-1003">Cell membrane</keyword>
<accession>X5DLA3</accession>
<dbReference type="OrthoDB" id="1522571at2"/>
<keyword evidence="3 7" id="KW-0812">Transmembrane</keyword>
<dbReference type="PANTHER" id="PTHR32309">
    <property type="entry name" value="TYROSINE-PROTEIN KINASE"/>
    <property type="match status" value="1"/>
</dbReference>
<evidence type="ECO:0000256" key="5">
    <source>
        <dbReference type="ARBA" id="ARBA00023136"/>
    </source>
</evidence>
<evidence type="ECO:0000256" key="7">
    <source>
        <dbReference type="SAM" id="Phobius"/>
    </source>
</evidence>
<name>X5DLA3_9BACT</name>
<dbReference type="KEGG" id="dori:FH5T_21420"/>
<sequence length="373" mass="41585">MTEEIKSNQPAEDEIDLIALAKTLWDNRKFIIITVAIFMLLGVAVALLTPKEYTASTTLVPQVSKGSTKMGGLSSLAAMAGFNLNDMTGSSGELSPMVYPQIVKSVPFQLELMNTPFCFPENEQPVSIYTYYTEVKETGFLEGLKKYTIGLPGVIIKAIRGEQVTSDPMTSDSMTSDYITLSKEQEKIRKMLSDKVNLEVNDKDGYLTLSATSLDPKLAAQLTTKAQTLLQNTITDFKIEKAKTQLDFIQERYNEKKNEFENAQATLAQFRDRNKNVTSALARTTEEQLQNEYQLAFEVYSQLAQQLEQAQIQVKEDTPVFSVLKPVTVPLEDNASGLTILIIFTFLGAVIAVGWIFGKEFMAGLKDKWDTVE</sequence>
<proteinExistence type="predicted"/>
<evidence type="ECO:0000313" key="12">
    <source>
        <dbReference type="Proteomes" id="UP000181981"/>
    </source>
</evidence>
<dbReference type="EMBL" id="FOHT01000038">
    <property type="protein sequence ID" value="SEU05452.1"/>
    <property type="molecule type" value="Genomic_DNA"/>
</dbReference>
<evidence type="ECO:0000256" key="4">
    <source>
        <dbReference type="ARBA" id="ARBA00022989"/>
    </source>
</evidence>
<gene>
    <name evidence="9" type="ORF">FH5T_21420</name>
    <name evidence="10" type="ORF">SAMN05444285_13820</name>
</gene>
<keyword evidence="4 7" id="KW-1133">Transmembrane helix</keyword>
<reference evidence="9 11" key="1">
    <citation type="submission" date="2014-03" db="EMBL/GenBank/DDBJ databases">
        <title>Complete genome sequence of a deeply braunched marine Bacteroidia bacterium Draconibacterium orientale type strain FH5T.</title>
        <authorList>
            <person name="Li X."/>
            <person name="Wang X."/>
            <person name="Xie Z."/>
            <person name="Du Z."/>
            <person name="Chen G."/>
        </authorList>
    </citation>
    <scope>NUCLEOTIDE SEQUENCE [LARGE SCALE GENOMIC DNA]</scope>
    <source>
        <strain evidence="9 11">FH5</strain>
    </source>
</reference>
<dbReference type="EMBL" id="CP007451">
    <property type="protein sequence ID" value="AHW61312.1"/>
    <property type="molecule type" value="Genomic_DNA"/>
</dbReference>
<reference evidence="10 12" key="2">
    <citation type="submission" date="2016-10" db="EMBL/GenBank/DDBJ databases">
        <authorList>
            <person name="de Groot N.N."/>
        </authorList>
    </citation>
    <scope>NUCLEOTIDE SEQUENCE [LARGE SCALE GENOMIC DNA]</scope>
    <source>
        <strain evidence="10 12">DSM 25947</strain>
    </source>
</reference>
<dbReference type="Pfam" id="PF02706">
    <property type="entry name" value="Wzz"/>
    <property type="match status" value="1"/>
</dbReference>
<evidence type="ECO:0000256" key="1">
    <source>
        <dbReference type="ARBA" id="ARBA00004651"/>
    </source>
</evidence>
<protein>
    <submittedName>
        <fullName evidence="10">Chain length determinant protein</fullName>
    </submittedName>
</protein>
<feature type="transmembrane region" description="Helical" evidence="7">
    <location>
        <begin position="30"/>
        <end position="49"/>
    </location>
</feature>
<keyword evidence="5 7" id="KW-0472">Membrane</keyword>
<dbReference type="Proteomes" id="UP000023772">
    <property type="component" value="Chromosome"/>
</dbReference>
<dbReference type="AlphaFoldDB" id="X5DLA3"/>
<evidence type="ECO:0000256" key="3">
    <source>
        <dbReference type="ARBA" id="ARBA00022692"/>
    </source>
</evidence>
<evidence type="ECO:0000259" key="8">
    <source>
        <dbReference type="Pfam" id="PF02706"/>
    </source>
</evidence>
<dbReference type="STRING" id="1168034.FH5T_21420"/>
<dbReference type="PANTHER" id="PTHR32309:SF13">
    <property type="entry name" value="FERRIC ENTEROBACTIN TRANSPORT PROTEIN FEPE"/>
    <property type="match status" value="1"/>
</dbReference>
<feature type="coiled-coil region" evidence="6">
    <location>
        <begin position="239"/>
        <end position="287"/>
    </location>
</feature>
<dbReference type="RefSeq" id="WP_038563050.1">
    <property type="nucleotide sequence ID" value="NZ_FOHT01000038.1"/>
</dbReference>
<keyword evidence="6" id="KW-0175">Coiled coil</keyword>
<dbReference type="GO" id="GO:0004713">
    <property type="term" value="F:protein tyrosine kinase activity"/>
    <property type="evidence" value="ECO:0007669"/>
    <property type="project" value="TreeGrafter"/>
</dbReference>
<evidence type="ECO:0000256" key="2">
    <source>
        <dbReference type="ARBA" id="ARBA00022475"/>
    </source>
</evidence>
<comment type="subcellular location">
    <subcellularLocation>
        <location evidence="1">Cell membrane</location>
        <topology evidence="1">Multi-pass membrane protein</topology>
    </subcellularLocation>
</comment>
<dbReference type="InterPro" id="IPR003856">
    <property type="entry name" value="LPS_length_determ_N"/>
</dbReference>